<name>A0A0J7ASK7_COCIT</name>
<proteinExistence type="predicted"/>
<dbReference type="Pfam" id="PF24803">
    <property type="entry name" value="DUF7704"/>
    <property type="match status" value="1"/>
</dbReference>
<dbReference type="PANTHER" id="PTHR37019:SF2">
    <property type="entry name" value="EXPERA DOMAIN-CONTAINING PROTEIN"/>
    <property type="match status" value="1"/>
</dbReference>
<dbReference type="InterPro" id="IPR056121">
    <property type="entry name" value="DUF7704"/>
</dbReference>
<accession>A0A0J7ASK7</accession>
<sequence>MSKPHGRQRIPAQSLDHVIHDFRWVPEVRTRRSAFRHQQLLEGLGSYAAKVVQNYLIALALADVIHIYATHLRVGWDALIAVNKWNDWLCGNIGASTFLFVNRLACLLGIFGKTKASSFIDCAREVRHLFEDGTKRSAEPRVPLRPQTIPVTMIDLKRLACELPRILSGDRNQASLVAQAIRSSTCVLKRQRISSEDAQSSECLEGGLYGGACSQQLLEEFADTALSVEPANLTMALCPGVEQKNLWCTLSRVQSIPGGYDPCTPTSSSEPRGKNECPWKLEKSEPSWDFEPIKALWRHITHTRRFRVMLTDDYDINEMNAANPSSGFLGRDKDRLSNAQCNFIWNQPHSYAGKEITRAGTKYWASFFTAAMPIASESFLAETFSRILKKHNRLRDSK</sequence>
<evidence type="ECO:0000259" key="1">
    <source>
        <dbReference type="Pfam" id="PF24803"/>
    </source>
</evidence>
<evidence type="ECO:0000313" key="2">
    <source>
        <dbReference type="EMBL" id="KMP00247.1"/>
    </source>
</evidence>
<dbReference type="AlphaFoldDB" id="A0A0J7ASK7"/>
<dbReference type="OrthoDB" id="2937326at2759"/>
<dbReference type="STRING" id="404692.A0A0J7ASK7"/>
<gene>
    <name evidence="2" type="ORF">CIRG_00389</name>
</gene>
<dbReference type="EMBL" id="DS028093">
    <property type="protein sequence ID" value="KMP00247.1"/>
    <property type="molecule type" value="Genomic_DNA"/>
</dbReference>
<reference evidence="3" key="1">
    <citation type="journal article" date="2010" name="Genome Res.">
        <title>Population genomic sequencing of Coccidioides fungi reveals recent hybridization and transposon control.</title>
        <authorList>
            <person name="Neafsey D.E."/>
            <person name="Barker B.M."/>
            <person name="Sharpton T.J."/>
            <person name="Stajich J.E."/>
            <person name="Park D.J."/>
            <person name="Whiston E."/>
            <person name="Hung C.-Y."/>
            <person name="McMahan C."/>
            <person name="White J."/>
            <person name="Sykes S."/>
            <person name="Heiman D."/>
            <person name="Young S."/>
            <person name="Zeng Q."/>
            <person name="Abouelleil A."/>
            <person name="Aftuck L."/>
            <person name="Bessette D."/>
            <person name="Brown A."/>
            <person name="FitzGerald M."/>
            <person name="Lui A."/>
            <person name="Macdonald J.P."/>
            <person name="Priest M."/>
            <person name="Orbach M.J."/>
            <person name="Galgiani J.N."/>
            <person name="Kirkland T.N."/>
            <person name="Cole G.T."/>
            <person name="Birren B.W."/>
            <person name="Henn M.R."/>
            <person name="Taylor J.W."/>
            <person name="Rounsley S.D."/>
        </authorList>
    </citation>
    <scope>NUCLEOTIDE SEQUENCE [LARGE SCALE GENOMIC DNA]</scope>
    <source>
        <strain evidence="3">RMSCC 2394</strain>
    </source>
</reference>
<protein>
    <recommendedName>
        <fullName evidence="1">DUF7704 domain-containing protein</fullName>
    </recommendedName>
</protein>
<organism evidence="2 3">
    <name type="scientific">Coccidioides immitis RMSCC 2394</name>
    <dbReference type="NCBI Taxonomy" id="404692"/>
    <lineage>
        <taxon>Eukaryota</taxon>
        <taxon>Fungi</taxon>
        <taxon>Dikarya</taxon>
        <taxon>Ascomycota</taxon>
        <taxon>Pezizomycotina</taxon>
        <taxon>Eurotiomycetes</taxon>
        <taxon>Eurotiomycetidae</taxon>
        <taxon>Onygenales</taxon>
        <taxon>Onygenaceae</taxon>
        <taxon>Coccidioides</taxon>
    </lineage>
</organism>
<dbReference type="Proteomes" id="UP000054565">
    <property type="component" value="Unassembled WGS sequence"/>
</dbReference>
<evidence type="ECO:0000313" key="3">
    <source>
        <dbReference type="Proteomes" id="UP000054565"/>
    </source>
</evidence>
<feature type="domain" description="DUF7704" evidence="1">
    <location>
        <begin position="48"/>
        <end position="113"/>
    </location>
</feature>
<dbReference type="PANTHER" id="PTHR37019">
    <property type="entry name" value="CHROMOSOME 1, WHOLE GENOME SHOTGUN SEQUENCE"/>
    <property type="match status" value="1"/>
</dbReference>